<dbReference type="GO" id="GO:0005576">
    <property type="term" value="C:extracellular region"/>
    <property type="evidence" value="ECO:0007669"/>
    <property type="project" value="UniProtKB-SubCell"/>
</dbReference>
<keyword evidence="3" id="KW-0964">Secreted</keyword>
<evidence type="ECO:0000256" key="4">
    <source>
        <dbReference type="SAM" id="MobiDB-lite"/>
    </source>
</evidence>
<sequence length="218" mass="25304">MKSLLGAFVILLVVGVSVNSLQCGTNGLPVSQDMRRIYKTCMQQSTEPNYNNRHYQQQGGNGNSNGNNNMNTNNNRRGDYNDYNDDFYYRPRSGGRFRRQMTSSDSSNYRQSSSQSSSTSTAAKSGDCMTHCLFKELNMLNNEDYPDKHKLYYLLTRNIRNTDIREFFSDSIHECFQFMEQEKRRDNACDYSKNLLNCMIQYAKANCDDWDDHSLMFS</sequence>
<dbReference type="EnsemblMetazoa" id="MESCA003318-RA">
    <property type="protein sequence ID" value="MESCA003318-PA"/>
    <property type="gene ID" value="MESCA003318"/>
</dbReference>
<reference evidence="6" key="2">
    <citation type="submission" date="2015-06" db="UniProtKB">
        <authorList>
            <consortium name="EnsemblMetazoa"/>
        </authorList>
    </citation>
    <scope>IDENTIFICATION</scope>
</reference>
<reference evidence="7" key="1">
    <citation type="submission" date="2013-02" db="EMBL/GenBank/DDBJ databases">
        <authorList>
            <person name="Hughes D."/>
        </authorList>
    </citation>
    <scope>NUCLEOTIDE SEQUENCE</scope>
    <source>
        <strain>Durham</strain>
        <strain evidence="7">NC isolate 2 -- Noor lab</strain>
    </source>
</reference>
<dbReference type="CDD" id="cd23992">
    <property type="entry name" value="PBP_GOBP"/>
    <property type="match status" value="1"/>
</dbReference>
<evidence type="ECO:0000256" key="1">
    <source>
        <dbReference type="ARBA" id="ARBA00004613"/>
    </source>
</evidence>
<dbReference type="PANTHER" id="PTHR21066:SF9">
    <property type="entry name" value="ODORANT-BINDING PROTEIN 59A"/>
    <property type="match status" value="1"/>
</dbReference>
<comment type="subcellular location">
    <subcellularLocation>
        <location evidence="1">Secreted</location>
    </subcellularLocation>
</comment>
<feature type="region of interest" description="Disordered" evidence="4">
    <location>
        <begin position="45"/>
        <end position="125"/>
    </location>
</feature>
<dbReference type="Pfam" id="PF01395">
    <property type="entry name" value="PBP_GOBP"/>
    <property type="match status" value="1"/>
</dbReference>
<keyword evidence="7" id="KW-1185">Reference proteome</keyword>
<feature type="signal peptide" evidence="5">
    <location>
        <begin position="1"/>
        <end position="20"/>
    </location>
</feature>
<proteinExistence type="inferred from homology"/>
<name>T1GIN5_MEGSC</name>
<protein>
    <submittedName>
        <fullName evidence="6">Uncharacterized protein</fullName>
    </submittedName>
</protein>
<evidence type="ECO:0000313" key="7">
    <source>
        <dbReference type="Proteomes" id="UP000015102"/>
    </source>
</evidence>
<accession>T1GIN5</accession>
<dbReference type="AlphaFoldDB" id="T1GIN5"/>
<feature type="compositionally biased region" description="Polar residues" evidence="4">
    <location>
        <begin position="45"/>
        <end position="58"/>
    </location>
</feature>
<dbReference type="InterPro" id="IPR052295">
    <property type="entry name" value="Odorant-binding_protein"/>
</dbReference>
<dbReference type="Gene3D" id="1.10.238.20">
    <property type="entry name" value="Pheromone/general odorant binding protein domain"/>
    <property type="match status" value="1"/>
</dbReference>
<dbReference type="EMBL" id="CAQQ02183514">
    <property type="status" value="NOT_ANNOTATED_CDS"/>
    <property type="molecule type" value="Genomic_DNA"/>
</dbReference>
<feature type="chain" id="PRO_5004577404" evidence="5">
    <location>
        <begin position="21"/>
        <end position="218"/>
    </location>
</feature>
<organism evidence="6 7">
    <name type="scientific">Megaselia scalaris</name>
    <name type="common">Humpbacked fly</name>
    <name type="synonym">Phora scalaris</name>
    <dbReference type="NCBI Taxonomy" id="36166"/>
    <lineage>
        <taxon>Eukaryota</taxon>
        <taxon>Metazoa</taxon>
        <taxon>Ecdysozoa</taxon>
        <taxon>Arthropoda</taxon>
        <taxon>Hexapoda</taxon>
        <taxon>Insecta</taxon>
        <taxon>Pterygota</taxon>
        <taxon>Neoptera</taxon>
        <taxon>Endopterygota</taxon>
        <taxon>Diptera</taxon>
        <taxon>Brachycera</taxon>
        <taxon>Muscomorpha</taxon>
        <taxon>Platypezoidea</taxon>
        <taxon>Phoridae</taxon>
        <taxon>Megaseliini</taxon>
        <taxon>Megaselia</taxon>
    </lineage>
</organism>
<feature type="compositionally biased region" description="Low complexity" evidence="4">
    <location>
        <begin position="64"/>
        <end position="75"/>
    </location>
</feature>
<dbReference type="InterPro" id="IPR036728">
    <property type="entry name" value="PBP_GOBP_sf"/>
</dbReference>
<dbReference type="HOGENOM" id="CLU_119225_0_0_1"/>
<evidence type="ECO:0000256" key="3">
    <source>
        <dbReference type="ARBA" id="ARBA00022525"/>
    </source>
</evidence>
<dbReference type="OMA" id="QYAKANC"/>
<dbReference type="PANTHER" id="PTHR21066">
    <property type="entry name" value="ODORANT-BINDING PROTEIN 59A-RELATED"/>
    <property type="match status" value="1"/>
</dbReference>
<dbReference type="Proteomes" id="UP000015102">
    <property type="component" value="Unassembled WGS sequence"/>
</dbReference>
<evidence type="ECO:0000256" key="2">
    <source>
        <dbReference type="ARBA" id="ARBA00008098"/>
    </source>
</evidence>
<feature type="compositionally biased region" description="Low complexity" evidence="4">
    <location>
        <begin position="103"/>
        <end position="125"/>
    </location>
</feature>
<dbReference type="InterPro" id="IPR006170">
    <property type="entry name" value="PBP/GOBP"/>
</dbReference>
<evidence type="ECO:0000313" key="6">
    <source>
        <dbReference type="EnsemblMetazoa" id="MESCA003318-PA"/>
    </source>
</evidence>
<dbReference type="SUPFAM" id="SSF47565">
    <property type="entry name" value="Insect pheromone/odorant-binding proteins"/>
    <property type="match status" value="1"/>
</dbReference>
<dbReference type="GO" id="GO:0005549">
    <property type="term" value="F:odorant binding"/>
    <property type="evidence" value="ECO:0007669"/>
    <property type="project" value="InterPro"/>
</dbReference>
<keyword evidence="5" id="KW-0732">Signal</keyword>
<evidence type="ECO:0000256" key="5">
    <source>
        <dbReference type="SAM" id="SignalP"/>
    </source>
</evidence>
<comment type="similarity">
    <text evidence="2">Belongs to the PBP/GOBP family.</text>
</comment>